<keyword evidence="3" id="KW-1185">Reference proteome</keyword>
<reference evidence="2 3" key="1">
    <citation type="submission" date="2022-05" db="EMBL/GenBank/DDBJ databases">
        <authorList>
            <consortium name="Genoscope - CEA"/>
            <person name="William W."/>
        </authorList>
    </citation>
    <scope>NUCLEOTIDE SEQUENCE [LARGE SCALE GENOMIC DNA]</scope>
</reference>
<comment type="caution">
    <text evidence="2">The sequence shown here is derived from an EMBL/GenBank/DDBJ whole genome shotgun (WGS) entry which is preliminary data.</text>
</comment>
<protein>
    <submittedName>
        <fullName evidence="2">Uncharacterized protein</fullName>
    </submittedName>
</protein>
<name>A0ABN8LB71_9CNID</name>
<evidence type="ECO:0000313" key="3">
    <source>
        <dbReference type="Proteomes" id="UP001159427"/>
    </source>
</evidence>
<dbReference type="Proteomes" id="UP001159427">
    <property type="component" value="Unassembled WGS sequence"/>
</dbReference>
<sequence>MLGLGNPAAKPDVQNNLKASTEEQLHACITAKQAVSLGNPAFSRGSGLLFNHVWGKTLTDSARHLNPELCRVKAIETFLAVVSELRISVTNGYLFRPTSPQGHIVNNPLESSTADERL</sequence>
<evidence type="ECO:0000256" key="1">
    <source>
        <dbReference type="SAM" id="MobiDB-lite"/>
    </source>
</evidence>
<accession>A0ABN8LB71</accession>
<evidence type="ECO:0000313" key="2">
    <source>
        <dbReference type="EMBL" id="CAH3014201.1"/>
    </source>
</evidence>
<proteinExistence type="predicted"/>
<gene>
    <name evidence="2" type="ORF">PEVE_00039562</name>
</gene>
<dbReference type="EMBL" id="CALNXI010000007">
    <property type="protein sequence ID" value="CAH3014201.1"/>
    <property type="molecule type" value="Genomic_DNA"/>
</dbReference>
<feature type="region of interest" description="Disordered" evidence="1">
    <location>
        <begin position="98"/>
        <end position="118"/>
    </location>
</feature>
<organism evidence="2 3">
    <name type="scientific">Porites evermanni</name>
    <dbReference type="NCBI Taxonomy" id="104178"/>
    <lineage>
        <taxon>Eukaryota</taxon>
        <taxon>Metazoa</taxon>
        <taxon>Cnidaria</taxon>
        <taxon>Anthozoa</taxon>
        <taxon>Hexacorallia</taxon>
        <taxon>Scleractinia</taxon>
        <taxon>Fungiina</taxon>
        <taxon>Poritidae</taxon>
        <taxon>Porites</taxon>
    </lineage>
</organism>